<gene>
    <name evidence="2" type="ORF">SAMN04488589_0942</name>
</gene>
<name>A0A7Z7AVS9_9EURY</name>
<dbReference type="CDD" id="cd02440">
    <property type="entry name" value="AdoMet_MTases"/>
    <property type="match status" value="1"/>
</dbReference>
<keyword evidence="2" id="KW-0489">Methyltransferase</keyword>
<protein>
    <submittedName>
        <fullName evidence="2">Methyltransferase domain-containing protein</fullName>
    </submittedName>
</protein>
<dbReference type="Gene3D" id="3.40.50.150">
    <property type="entry name" value="Vaccinia Virus protein VP39"/>
    <property type="match status" value="1"/>
</dbReference>
<evidence type="ECO:0000313" key="3">
    <source>
        <dbReference type="Proteomes" id="UP000199259"/>
    </source>
</evidence>
<dbReference type="InterPro" id="IPR029063">
    <property type="entry name" value="SAM-dependent_MTases_sf"/>
</dbReference>
<dbReference type="RefSeq" id="WP_091709098.1">
    <property type="nucleotide sequence ID" value="NZ_FNCA01000002.1"/>
</dbReference>
<dbReference type="EMBL" id="FNCA01000002">
    <property type="protein sequence ID" value="SDF58026.1"/>
    <property type="molecule type" value="Genomic_DNA"/>
</dbReference>
<dbReference type="GO" id="GO:0032259">
    <property type="term" value="P:methylation"/>
    <property type="evidence" value="ECO:0007669"/>
    <property type="project" value="UniProtKB-KW"/>
</dbReference>
<reference evidence="2 3" key="1">
    <citation type="submission" date="2016-10" db="EMBL/GenBank/DDBJ databases">
        <authorList>
            <person name="Varghese N."/>
            <person name="Submissions S."/>
        </authorList>
    </citation>
    <scope>NUCLEOTIDE SEQUENCE [LARGE SCALE GENOMIC DNA]</scope>
    <source>
        <strain evidence="2 3">PL 12/M</strain>
    </source>
</reference>
<dbReference type="OrthoDB" id="1018at2157"/>
<dbReference type="Pfam" id="PF08241">
    <property type="entry name" value="Methyltransf_11"/>
    <property type="match status" value="1"/>
</dbReference>
<dbReference type="Proteomes" id="UP000199259">
    <property type="component" value="Unassembled WGS sequence"/>
</dbReference>
<proteinExistence type="predicted"/>
<keyword evidence="3" id="KW-1185">Reference proteome</keyword>
<keyword evidence="2" id="KW-0808">Transferase</keyword>
<dbReference type="SUPFAM" id="SSF53335">
    <property type="entry name" value="S-adenosyl-L-methionine-dependent methyltransferases"/>
    <property type="match status" value="1"/>
</dbReference>
<dbReference type="AlphaFoldDB" id="A0A7Z7AVS9"/>
<dbReference type="GO" id="GO:0008757">
    <property type="term" value="F:S-adenosylmethionine-dependent methyltransferase activity"/>
    <property type="evidence" value="ECO:0007669"/>
    <property type="project" value="InterPro"/>
</dbReference>
<accession>A0A7Z7AVS9</accession>
<evidence type="ECO:0000313" key="2">
    <source>
        <dbReference type="EMBL" id="SDF58026.1"/>
    </source>
</evidence>
<dbReference type="InterPro" id="IPR013216">
    <property type="entry name" value="Methyltransf_11"/>
</dbReference>
<organism evidence="2 3">
    <name type="scientific">Methanolobus vulcani</name>
    <dbReference type="NCBI Taxonomy" id="38026"/>
    <lineage>
        <taxon>Archaea</taxon>
        <taxon>Methanobacteriati</taxon>
        <taxon>Methanobacteriota</taxon>
        <taxon>Stenosarchaea group</taxon>
        <taxon>Methanomicrobia</taxon>
        <taxon>Methanosarcinales</taxon>
        <taxon>Methanosarcinaceae</taxon>
        <taxon>Methanolobus</taxon>
    </lineage>
</organism>
<sequence length="321" mass="37279">MKMNNNGNNVFSYVNRPMIDEDITYLEKSELAKQIFSLVDSYAKENYLLFNGNFLANNLNDGKNHITTASFYRLWEYISLIELASLNSLKEEERKNFKILDCGGCSTAIDFFLGEMGFSVYSVDLNGFLVLNGNYVAEQKGLSVINKKADFTSLPFDDEFFDLVFSISVFEHIDKKLRYLAIQEMERVVKRGGYIYNTFDYGSYSGKNELNYGISAEYCKHDVLSLNEISELITKLKNSKIVGNLIDSNIHDFPFNAPSHEEFLMYVNFKRQFNAFSGLFDVSQWFLKFLLLQVSPQIVKRMYKNTDFYNFFRLLLQKKQA</sequence>
<comment type="caution">
    <text evidence="2">The sequence shown here is derived from an EMBL/GenBank/DDBJ whole genome shotgun (WGS) entry which is preliminary data.</text>
</comment>
<feature type="domain" description="Methyltransferase type 11" evidence="1">
    <location>
        <begin position="100"/>
        <end position="196"/>
    </location>
</feature>
<evidence type="ECO:0000259" key="1">
    <source>
        <dbReference type="Pfam" id="PF08241"/>
    </source>
</evidence>